<dbReference type="AlphaFoldDB" id="A0A699HRZ1"/>
<comment type="caution">
    <text evidence="1">The sequence shown here is derived from an EMBL/GenBank/DDBJ whole genome shotgun (WGS) entry which is preliminary data.</text>
</comment>
<accession>A0A699HRZ1</accession>
<name>A0A699HRZ1_TANCI</name>
<reference evidence="1" key="1">
    <citation type="journal article" date="2019" name="Sci. Rep.">
        <title>Draft genome of Tanacetum cinerariifolium, the natural source of mosquito coil.</title>
        <authorList>
            <person name="Yamashiro T."/>
            <person name="Shiraishi A."/>
            <person name="Satake H."/>
            <person name="Nakayama K."/>
        </authorList>
    </citation>
    <scope>NUCLEOTIDE SEQUENCE</scope>
</reference>
<protein>
    <submittedName>
        <fullName evidence="1">Uncharacterized protein</fullName>
    </submittedName>
</protein>
<sequence>MCVLVVMKQSDLPSIGIDQEGQRGVWEKPVEDDGGGGLELLGGISSKEVKYGCRSSGELVEVEKTRALEANGEDSFDEMLMTLVLCIFLEGFLVEELALEAMKRMIKEKF</sequence>
<dbReference type="EMBL" id="BKCJ010198981">
    <property type="protein sequence ID" value="GEY67324.1"/>
    <property type="molecule type" value="Genomic_DNA"/>
</dbReference>
<organism evidence="1">
    <name type="scientific">Tanacetum cinerariifolium</name>
    <name type="common">Dalmatian daisy</name>
    <name type="synonym">Chrysanthemum cinerariifolium</name>
    <dbReference type="NCBI Taxonomy" id="118510"/>
    <lineage>
        <taxon>Eukaryota</taxon>
        <taxon>Viridiplantae</taxon>
        <taxon>Streptophyta</taxon>
        <taxon>Embryophyta</taxon>
        <taxon>Tracheophyta</taxon>
        <taxon>Spermatophyta</taxon>
        <taxon>Magnoliopsida</taxon>
        <taxon>eudicotyledons</taxon>
        <taxon>Gunneridae</taxon>
        <taxon>Pentapetalae</taxon>
        <taxon>asterids</taxon>
        <taxon>campanulids</taxon>
        <taxon>Asterales</taxon>
        <taxon>Asteraceae</taxon>
        <taxon>Asteroideae</taxon>
        <taxon>Anthemideae</taxon>
        <taxon>Anthemidinae</taxon>
        <taxon>Tanacetum</taxon>
    </lineage>
</organism>
<gene>
    <name evidence="1" type="ORF">Tci_439298</name>
</gene>
<evidence type="ECO:0000313" key="1">
    <source>
        <dbReference type="EMBL" id="GEY67324.1"/>
    </source>
</evidence>
<proteinExistence type="predicted"/>